<protein>
    <submittedName>
        <fullName evidence="2">Uncharacterized protein</fullName>
    </submittedName>
</protein>
<keyword evidence="3" id="KW-1185">Reference proteome</keyword>
<organism evidence="2 3">
    <name type="scientific">Hymenobacter glaciei</name>
    <dbReference type="NCBI Taxonomy" id="877209"/>
    <lineage>
        <taxon>Bacteria</taxon>
        <taxon>Pseudomonadati</taxon>
        <taxon>Bacteroidota</taxon>
        <taxon>Cytophagia</taxon>
        <taxon>Cytophagales</taxon>
        <taxon>Hymenobacteraceae</taxon>
        <taxon>Hymenobacter</taxon>
    </lineage>
</organism>
<feature type="chain" id="PRO_5046217783" evidence="1">
    <location>
        <begin position="21"/>
        <end position="248"/>
    </location>
</feature>
<accession>A0ABP7T4K9</accession>
<proteinExistence type="predicted"/>
<dbReference type="EMBL" id="BAABDK010000001">
    <property type="protein sequence ID" value="GAA4020979.1"/>
    <property type="molecule type" value="Genomic_DNA"/>
</dbReference>
<evidence type="ECO:0000313" key="2">
    <source>
        <dbReference type="EMBL" id="GAA4020979.1"/>
    </source>
</evidence>
<sequence length="248" mass="27105">MKLLLLGTLALLLGRSVASAQLAPTGLEGAAGESNLRDFTRGLPAVLPSGTEERVVGSPYADSRWLPARLDVYNARPLPPVSLKYDVLGRRLLIRPQLSGRPDSLVLDDTRVAGFVLLEPATPLGPGRQRRFRRFEESAVPLQRLSYVEVLHQGRYALLIYRHKTLIPPDVQSAYNTGRRAPTIVDHTEYYLRTPEGRLQPLKLSLKALQQGAPTLATALQAAVQALKPNSEADWGVVLDVADPPAAK</sequence>
<reference evidence="3" key="1">
    <citation type="journal article" date="2019" name="Int. J. Syst. Evol. Microbiol.">
        <title>The Global Catalogue of Microorganisms (GCM) 10K type strain sequencing project: providing services to taxonomists for standard genome sequencing and annotation.</title>
        <authorList>
            <consortium name="The Broad Institute Genomics Platform"/>
            <consortium name="The Broad Institute Genome Sequencing Center for Infectious Disease"/>
            <person name="Wu L."/>
            <person name="Ma J."/>
        </authorList>
    </citation>
    <scope>NUCLEOTIDE SEQUENCE [LARGE SCALE GENOMIC DNA]</scope>
    <source>
        <strain evidence="3">JCM 17225</strain>
    </source>
</reference>
<feature type="signal peptide" evidence="1">
    <location>
        <begin position="1"/>
        <end position="20"/>
    </location>
</feature>
<evidence type="ECO:0000313" key="3">
    <source>
        <dbReference type="Proteomes" id="UP001501469"/>
    </source>
</evidence>
<gene>
    <name evidence="2" type="ORF">GCM10022409_00700</name>
</gene>
<dbReference type="RefSeq" id="WP_345049014.1">
    <property type="nucleotide sequence ID" value="NZ_BAABDK010000001.1"/>
</dbReference>
<dbReference type="Proteomes" id="UP001501469">
    <property type="component" value="Unassembled WGS sequence"/>
</dbReference>
<evidence type="ECO:0000256" key="1">
    <source>
        <dbReference type="SAM" id="SignalP"/>
    </source>
</evidence>
<name>A0ABP7T4K9_9BACT</name>
<keyword evidence="1" id="KW-0732">Signal</keyword>
<comment type="caution">
    <text evidence="2">The sequence shown here is derived from an EMBL/GenBank/DDBJ whole genome shotgun (WGS) entry which is preliminary data.</text>
</comment>